<dbReference type="OrthoDB" id="2496395at2759"/>
<evidence type="ECO:0000259" key="1">
    <source>
        <dbReference type="Pfam" id="PF20231"/>
    </source>
</evidence>
<dbReference type="eggNOG" id="ENOG502S7C8">
    <property type="taxonomic scope" value="Eukaryota"/>
</dbReference>
<dbReference type="Proteomes" id="UP000030671">
    <property type="component" value="Unassembled WGS sequence"/>
</dbReference>
<dbReference type="STRING" id="747525.W4K9C6"/>
<organism evidence="2 3">
    <name type="scientific">Heterobasidion irregulare (strain TC 32-1)</name>
    <dbReference type="NCBI Taxonomy" id="747525"/>
    <lineage>
        <taxon>Eukaryota</taxon>
        <taxon>Fungi</taxon>
        <taxon>Dikarya</taxon>
        <taxon>Basidiomycota</taxon>
        <taxon>Agaricomycotina</taxon>
        <taxon>Agaricomycetes</taxon>
        <taxon>Russulales</taxon>
        <taxon>Bondarzewiaceae</taxon>
        <taxon>Heterobasidion</taxon>
        <taxon>Heterobasidion annosum species complex</taxon>
    </lineage>
</organism>
<reference evidence="2 3" key="1">
    <citation type="journal article" date="2012" name="New Phytol.">
        <title>Insight into trade-off between wood decay and parasitism from the genome of a fungal forest pathogen.</title>
        <authorList>
            <person name="Olson A."/>
            <person name="Aerts A."/>
            <person name="Asiegbu F."/>
            <person name="Belbahri L."/>
            <person name="Bouzid O."/>
            <person name="Broberg A."/>
            <person name="Canback B."/>
            <person name="Coutinho P.M."/>
            <person name="Cullen D."/>
            <person name="Dalman K."/>
            <person name="Deflorio G."/>
            <person name="van Diepen L.T."/>
            <person name="Dunand C."/>
            <person name="Duplessis S."/>
            <person name="Durling M."/>
            <person name="Gonthier P."/>
            <person name="Grimwood J."/>
            <person name="Fossdal C.G."/>
            <person name="Hansson D."/>
            <person name="Henrissat B."/>
            <person name="Hietala A."/>
            <person name="Himmelstrand K."/>
            <person name="Hoffmeister D."/>
            <person name="Hogberg N."/>
            <person name="James T.Y."/>
            <person name="Karlsson M."/>
            <person name="Kohler A."/>
            <person name="Kues U."/>
            <person name="Lee Y.H."/>
            <person name="Lin Y.C."/>
            <person name="Lind M."/>
            <person name="Lindquist E."/>
            <person name="Lombard V."/>
            <person name="Lucas S."/>
            <person name="Lunden K."/>
            <person name="Morin E."/>
            <person name="Murat C."/>
            <person name="Park J."/>
            <person name="Raffaello T."/>
            <person name="Rouze P."/>
            <person name="Salamov A."/>
            <person name="Schmutz J."/>
            <person name="Solheim H."/>
            <person name="Stahlberg J."/>
            <person name="Velez H."/>
            <person name="de Vries R.P."/>
            <person name="Wiebenga A."/>
            <person name="Woodward S."/>
            <person name="Yakovlev I."/>
            <person name="Garbelotto M."/>
            <person name="Martin F."/>
            <person name="Grigoriev I.V."/>
            <person name="Stenlid J."/>
        </authorList>
    </citation>
    <scope>NUCLEOTIDE SEQUENCE [LARGE SCALE GENOMIC DNA]</scope>
    <source>
        <strain evidence="2 3">TC 32-1</strain>
    </source>
</reference>
<dbReference type="AlphaFoldDB" id="W4K9C6"/>
<keyword evidence="3" id="KW-1185">Reference proteome</keyword>
<evidence type="ECO:0000313" key="3">
    <source>
        <dbReference type="Proteomes" id="UP000030671"/>
    </source>
</evidence>
<dbReference type="InParanoid" id="W4K9C6"/>
<sequence>MVQEWVTRAVAALITEEAKSVTKSGLAAVGAVTLLGEHSQKNTYIQHILGLYLYSTGASRQQITVLNHLGLSISYTTLAGCGINKHYTAEGPFMVVYNNINWVQKATSQIVGRIDTQENGMCATLIPLLNASKEALQATNLDKSFDKAPPLSLDDLILQPDDHTFFQTCLVHTVLMIVMHHSGHNMQRFRKPLQESLPTSHQKIELHKTDVYPLPAMNINESLTAGNAEVVDAVLKELRLDMSMPEFAAELKLIASDQLSLAPGAAVLQWALFVPSLFHYKMAASHGFITTHLGQPNHLLTNPASLVTHNTILEHKPISTSLDEYADGLTWETLQSHAATVVDRFTDNRTVHHLRQECAVHGSHRGDMVFENAILFLRNALHLREFSDTIKAGDSGRVLNILKIWGLAFRGNSQSKYAYEILYLVHNITHVWPASLVKVVLNNWLVNPTEKPQGWHEVDLLQEHFNFWIKDYYQAHGSAASWEWLKTIAPCMEILRCLATNVHDVLGSKQGNRHAAPDLMDDINELMGSLSHHSVYTEQQGRAFNDDGPPAADVIIDAVTALKQFNSMFTTLQQRRRVKPLVGAIEYYADVTADDSDGHSDASVDNFDEVDLNKGVRPDLYLTSLEDVALDMDGYAEEGDDNLVFDDFEDEFPDNNQSDSYIETQLTI</sequence>
<feature type="domain" description="DUF6589" evidence="1">
    <location>
        <begin position="320"/>
        <end position="514"/>
    </location>
</feature>
<dbReference type="KEGG" id="hir:HETIRDRAFT_416617"/>
<accession>W4K9C6</accession>
<dbReference type="Pfam" id="PF20231">
    <property type="entry name" value="DUF6589"/>
    <property type="match status" value="2"/>
</dbReference>
<dbReference type="RefSeq" id="XP_009544801.1">
    <property type="nucleotide sequence ID" value="XM_009546506.1"/>
</dbReference>
<evidence type="ECO:0000313" key="2">
    <source>
        <dbReference type="EMBL" id="ETW82437.1"/>
    </source>
</evidence>
<gene>
    <name evidence="2" type="ORF">HETIRDRAFT_416617</name>
</gene>
<proteinExistence type="predicted"/>
<dbReference type="HOGENOM" id="CLU_007061_1_0_1"/>
<name>W4K9C6_HETIT</name>
<dbReference type="GeneID" id="20673339"/>
<dbReference type="EMBL" id="KI925457">
    <property type="protein sequence ID" value="ETW82437.1"/>
    <property type="molecule type" value="Genomic_DNA"/>
</dbReference>
<dbReference type="InterPro" id="IPR046496">
    <property type="entry name" value="DUF6589"/>
</dbReference>
<protein>
    <recommendedName>
        <fullName evidence="1">DUF6589 domain-containing protein</fullName>
    </recommendedName>
</protein>
<feature type="domain" description="DUF6589" evidence="1">
    <location>
        <begin position="146"/>
        <end position="319"/>
    </location>
</feature>